<organism evidence="1 2">
    <name type="scientific">Planococcus donghaensis MPA1U2</name>
    <dbReference type="NCBI Taxonomy" id="933115"/>
    <lineage>
        <taxon>Bacteria</taxon>
        <taxon>Bacillati</taxon>
        <taxon>Bacillota</taxon>
        <taxon>Bacilli</taxon>
        <taxon>Bacillales</taxon>
        <taxon>Caryophanaceae</taxon>
        <taxon>Planococcus</taxon>
    </lineage>
</organism>
<gene>
    <name evidence="1" type="ORF">GPDM_06063</name>
</gene>
<dbReference type="AlphaFoldDB" id="E7RFG9"/>
<evidence type="ECO:0000313" key="2">
    <source>
        <dbReference type="Proteomes" id="UP000003052"/>
    </source>
</evidence>
<evidence type="ECO:0000313" key="1">
    <source>
        <dbReference type="EMBL" id="EGA90256.1"/>
    </source>
</evidence>
<dbReference type="Proteomes" id="UP000003052">
    <property type="component" value="Unassembled WGS sequence"/>
</dbReference>
<name>E7RFG9_9BACL</name>
<reference evidence="1 2" key="1">
    <citation type="journal article" date="2011" name="J. Bacteriol.">
        <title>The Draft Genome of Planococcus donghaensis MPA1U2 Reveals Nonsporulation Pathways Controlled by a Conserved Spo0A Regulon.</title>
        <authorList>
            <person name="Pearson M.D."/>
            <person name="Noller H.F."/>
        </authorList>
    </citation>
    <scope>NUCLEOTIDE SEQUENCE [LARGE SCALE GENOMIC DNA]</scope>
    <source>
        <strain evidence="1 2">MPA1U2</strain>
    </source>
</reference>
<proteinExistence type="predicted"/>
<dbReference type="EMBL" id="AEPB01000020">
    <property type="protein sequence ID" value="EGA90256.1"/>
    <property type="molecule type" value="Genomic_DNA"/>
</dbReference>
<accession>E7RFG9</accession>
<sequence>MLADDGNRDKISKQATFQKAKSRVNCIGLRKRDFTYGLINRFSV</sequence>
<protein>
    <submittedName>
        <fullName evidence="1">Uncharacterized protein</fullName>
    </submittedName>
</protein>
<comment type="caution">
    <text evidence="1">The sequence shown here is derived from an EMBL/GenBank/DDBJ whole genome shotgun (WGS) entry which is preliminary data.</text>
</comment>